<feature type="domain" description="Histidine kinase" evidence="7">
    <location>
        <begin position="191"/>
        <end position="407"/>
    </location>
</feature>
<dbReference type="InterPro" id="IPR003661">
    <property type="entry name" value="HisK_dim/P_dom"/>
</dbReference>
<dbReference type="NCBIfam" id="TIGR00229">
    <property type="entry name" value="sensory_box"/>
    <property type="match status" value="2"/>
</dbReference>
<dbReference type="Gene3D" id="3.30.450.20">
    <property type="entry name" value="PAS domain"/>
    <property type="match status" value="1"/>
</dbReference>
<dbReference type="Gene3D" id="2.10.70.100">
    <property type="match status" value="1"/>
</dbReference>
<keyword evidence="10" id="KW-1185">Reference proteome</keyword>
<dbReference type="EC" id="2.7.13.3" evidence="2"/>
<dbReference type="InterPro" id="IPR013656">
    <property type="entry name" value="PAS_4"/>
</dbReference>
<proteinExistence type="predicted"/>
<dbReference type="AlphaFoldDB" id="B8G488"/>
<dbReference type="Proteomes" id="UP000002508">
    <property type="component" value="Chromosome"/>
</dbReference>
<dbReference type="Pfam" id="PF08448">
    <property type="entry name" value="PAS_4"/>
    <property type="match status" value="1"/>
</dbReference>
<organism evidence="9 10">
    <name type="scientific">Chloroflexus aggregans (strain MD-66 / DSM 9485)</name>
    <dbReference type="NCBI Taxonomy" id="326427"/>
    <lineage>
        <taxon>Bacteria</taxon>
        <taxon>Bacillati</taxon>
        <taxon>Chloroflexota</taxon>
        <taxon>Chloroflexia</taxon>
        <taxon>Chloroflexales</taxon>
        <taxon>Chloroflexineae</taxon>
        <taxon>Chloroflexaceae</taxon>
        <taxon>Chloroflexus</taxon>
    </lineage>
</organism>
<dbReference type="InterPro" id="IPR052162">
    <property type="entry name" value="Sensor_kinase/Photoreceptor"/>
</dbReference>
<dbReference type="InterPro" id="IPR000014">
    <property type="entry name" value="PAS"/>
</dbReference>
<accession>B8G488</accession>
<dbReference type="InterPro" id="IPR005467">
    <property type="entry name" value="His_kinase_dom"/>
</dbReference>
<dbReference type="SUPFAM" id="SSF47384">
    <property type="entry name" value="Homodimeric domain of signal transducing histidine kinase"/>
    <property type="match status" value="1"/>
</dbReference>
<dbReference type="SMART" id="SM00086">
    <property type="entry name" value="PAC"/>
    <property type="match status" value="2"/>
</dbReference>
<dbReference type="Gene3D" id="3.30.565.10">
    <property type="entry name" value="Histidine kinase-like ATPase, C-terminal domain"/>
    <property type="match status" value="1"/>
</dbReference>
<dbReference type="HOGENOM" id="CLU_000445_114_39_0"/>
<keyword evidence="6" id="KW-0902">Two-component regulatory system</keyword>
<dbReference type="PRINTS" id="PR00344">
    <property type="entry name" value="BCTRLSENSOR"/>
</dbReference>
<evidence type="ECO:0000313" key="10">
    <source>
        <dbReference type="Proteomes" id="UP000002508"/>
    </source>
</evidence>
<dbReference type="InterPro" id="IPR036890">
    <property type="entry name" value="HATPase_C_sf"/>
</dbReference>
<dbReference type="Pfam" id="PF13426">
    <property type="entry name" value="PAS_9"/>
    <property type="match status" value="1"/>
</dbReference>
<dbReference type="InterPro" id="IPR035965">
    <property type="entry name" value="PAS-like_dom_sf"/>
</dbReference>
<dbReference type="GO" id="GO:0000155">
    <property type="term" value="F:phosphorelay sensor kinase activity"/>
    <property type="evidence" value="ECO:0007669"/>
    <property type="project" value="InterPro"/>
</dbReference>
<dbReference type="EMBL" id="CP001337">
    <property type="protein sequence ID" value="ACL23494.1"/>
    <property type="molecule type" value="Genomic_DNA"/>
</dbReference>
<dbReference type="CDD" id="cd00130">
    <property type="entry name" value="PAS"/>
    <property type="match status" value="1"/>
</dbReference>
<evidence type="ECO:0000256" key="1">
    <source>
        <dbReference type="ARBA" id="ARBA00000085"/>
    </source>
</evidence>
<evidence type="ECO:0000256" key="5">
    <source>
        <dbReference type="ARBA" id="ARBA00022777"/>
    </source>
</evidence>
<evidence type="ECO:0000256" key="4">
    <source>
        <dbReference type="ARBA" id="ARBA00022679"/>
    </source>
</evidence>
<protein>
    <recommendedName>
        <fullName evidence="2">histidine kinase</fullName>
        <ecNumber evidence="2">2.7.13.3</ecNumber>
    </recommendedName>
</protein>
<dbReference type="InterPro" id="IPR001610">
    <property type="entry name" value="PAC"/>
</dbReference>
<evidence type="ECO:0000256" key="6">
    <source>
        <dbReference type="ARBA" id="ARBA00023012"/>
    </source>
</evidence>
<feature type="domain" description="PAC" evidence="8">
    <location>
        <begin position="1"/>
        <end position="47"/>
    </location>
</feature>
<dbReference type="eggNOG" id="COG2202">
    <property type="taxonomic scope" value="Bacteria"/>
</dbReference>
<dbReference type="eggNOG" id="COG4251">
    <property type="taxonomic scope" value="Bacteria"/>
</dbReference>
<dbReference type="SMART" id="SM00388">
    <property type="entry name" value="HisKA"/>
    <property type="match status" value="1"/>
</dbReference>
<comment type="catalytic activity">
    <reaction evidence="1">
        <text>ATP + protein L-histidine = ADP + protein N-phospho-L-histidine.</text>
        <dbReference type="EC" id="2.7.13.3"/>
    </reaction>
</comment>
<dbReference type="SUPFAM" id="SSF55874">
    <property type="entry name" value="ATPase domain of HSP90 chaperone/DNA topoisomerase II/histidine kinase"/>
    <property type="match status" value="1"/>
</dbReference>
<dbReference type="Gene3D" id="1.10.287.130">
    <property type="match status" value="1"/>
</dbReference>
<dbReference type="Pfam" id="PF02518">
    <property type="entry name" value="HATPase_c"/>
    <property type="match status" value="1"/>
</dbReference>
<dbReference type="SMART" id="SM00091">
    <property type="entry name" value="PAS"/>
    <property type="match status" value="1"/>
</dbReference>
<dbReference type="PROSITE" id="PS50113">
    <property type="entry name" value="PAC"/>
    <property type="match status" value="2"/>
</dbReference>
<dbReference type="InterPro" id="IPR036097">
    <property type="entry name" value="HisK_dim/P_sf"/>
</dbReference>
<keyword evidence="3" id="KW-0597">Phosphoprotein</keyword>
<name>B8G488_CHLAD</name>
<dbReference type="InterPro" id="IPR004358">
    <property type="entry name" value="Sig_transdc_His_kin-like_C"/>
</dbReference>
<evidence type="ECO:0000259" key="7">
    <source>
        <dbReference type="PROSITE" id="PS50109"/>
    </source>
</evidence>
<evidence type="ECO:0000259" key="8">
    <source>
        <dbReference type="PROSITE" id="PS50113"/>
    </source>
</evidence>
<dbReference type="PROSITE" id="PS50109">
    <property type="entry name" value="HIS_KIN"/>
    <property type="match status" value="1"/>
</dbReference>
<keyword evidence="5 9" id="KW-0418">Kinase</keyword>
<sequence>MVLPDGSIRWLLAVGQPIRNADGSLRGIAGLQIDITARKQIEAELERSELYYRSLVEDLPAMVCRFRPDGTLTFVNQLYCEAFKRSRAELIGFNFYDLIPLSQRAAVAAGIAQLSVARPVMVHEHEVIHPDGSIGWQRWINRLLLTTDSEPVEYQALGIDITDRKRAEIEREQLIAELAARNETLEQFSYTVSHDLKSPLITIKGFAGYIQQDLRAGKLDRIPDDLQRIIAAADRMHQLLEDLLHLAQAGRQLSTPERIKLSVLIGEAAAAVSARLAERNVLLHVPPNLPEVIGDRTRLREVFQNLLDNAAKFMGDQPSPQIWIEAQPAENPNFLLVSVHDNGIGIDPRHHQRIFGLFERLDQRIEGTGIGLTLVRKIVEAHGGKIWVQSDGLGQGTTFYFTLPAVPPLANEDHRL</sequence>
<dbReference type="STRING" id="326427.Cagg_0555"/>
<dbReference type="Pfam" id="PF00512">
    <property type="entry name" value="HisKA"/>
    <property type="match status" value="1"/>
</dbReference>
<dbReference type="InterPro" id="IPR000700">
    <property type="entry name" value="PAS-assoc_C"/>
</dbReference>
<dbReference type="SUPFAM" id="SSF55785">
    <property type="entry name" value="PYP-like sensor domain (PAS domain)"/>
    <property type="match status" value="2"/>
</dbReference>
<dbReference type="PANTHER" id="PTHR43304">
    <property type="entry name" value="PHYTOCHROME-LIKE PROTEIN CPH1"/>
    <property type="match status" value="1"/>
</dbReference>
<dbReference type="SMART" id="SM00387">
    <property type="entry name" value="HATPase_c"/>
    <property type="match status" value="1"/>
</dbReference>
<evidence type="ECO:0000256" key="2">
    <source>
        <dbReference type="ARBA" id="ARBA00012438"/>
    </source>
</evidence>
<keyword evidence="4 9" id="KW-0808">Transferase</keyword>
<evidence type="ECO:0000313" key="9">
    <source>
        <dbReference type="EMBL" id="ACL23494.1"/>
    </source>
</evidence>
<dbReference type="PANTHER" id="PTHR43304:SF1">
    <property type="entry name" value="PAC DOMAIN-CONTAINING PROTEIN"/>
    <property type="match status" value="1"/>
</dbReference>
<feature type="domain" description="PAC" evidence="8">
    <location>
        <begin position="121"/>
        <end position="173"/>
    </location>
</feature>
<dbReference type="KEGG" id="cag:Cagg_0555"/>
<gene>
    <name evidence="9" type="ordered locus">Cagg_0555</name>
</gene>
<dbReference type="CDD" id="cd00082">
    <property type="entry name" value="HisKA"/>
    <property type="match status" value="1"/>
</dbReference>
<dbReference type="FunFam" id="3.30.565.10:FF:000006">
    <property type="entry name" value="Sensor histidine kinase WalK"/>
    <property type="match status" value="1"/>
</dbReference>
<reference evidence="9" key="1">
    <citation type="submission" date="2008-12" db="EMBL/GenBank/DDBJ databases">
        <title>Complete sequence of Chloroflexus aggregans DSM 9485.</title>
        <authorList>
            <consortium name="US DOE Joint Genome Institute"/>
            <person name="Lucas S."/>
            <person name="Copeland A."/>
            <person name="Lapidus A."/>
            <person name="Glavina del Rio T."/>
            <person name="Dalin E."/>
            <person name="Tice H."/>
            <person name="Pitluck S."/>
            <person name="Foster B."/>
            <person name="Larimer F."/>
            <person name="Land M."/>
            <person name="Hauser L."/>
            <person name="Kyrpides N."/>
            <person name="Mikhailova N."/>
            <person name="Bryant D."/>
            <person name="Richardson P."/>
        </authorList>
    </citation>
    <scope>NUCLEOTIDE SEQUENCE</scope>
    <source>
        <strain evidence="9">DSM 9485</strain>
    </source>
</reference>
<evidence type="ECO:0000256" key="3">
    <source>
        <dbReference type="ARBA" id="ARBA00022553"/>
    </source>
</evidence>
<dbReference type="InterPro" id="IPR003594">
    <property type="entry name" value="HATPase_dom"/>
</dbReference>